<dbReference type="EMBL" id="CP011025">
    <property type="protein sequence ID" value="ATC87420.1"/>
    <property type="molecule type" value="Genomic_DNA"/>
</dbReference>
<evidence type="ECO:0000313" key="3">
    <source>
        <dbReference type="Proteomes" id="UP000016505"/>
    </source>
</evidence>
<protein>
    <recommendedName>
        <fullName evidence="1">Fe2OG dioxygenase domain-containing protein</fullName>
    </recommendedName>
</protein>
<organism evidence="2 3">
    <name type="scientific">Pseudoalteromonas arctica A 37-1-2</name>
    <dbReference type="NCBI Taxonomy" id="1117313"/>
    <lineage>
        <taxon>Bacteria</taxon>
        <taxon>Pseudomonadati</taxon>
        <taxon>Pseudomonadota</taxon>
        <taxon>Gammaproteobacteria</taxon>
        <taxon>Alteromonadales</taxon>
        <taxon>Pseudoalteromonadaceae</taxon>
        <taxon>Pseudoalteromonas</taxon>
    </lineage>
</organism>
<sequence length="203" mass="23479">MQRQNANPQQLPNGFSYQSRALSAQKSLVLFYYLQKNLRWQQPDVTVYGKTGPIPRLQCFMSDLNIEYGYSSSKQIVEPWDELLLNMRKRLEAHLNQPLNSLLVNYYRDGNDTMGWHSDDEIELGDKPTIVCVSLGADRVLKLKHKASNKVTDLKLQSGSCLIMNGHSQRDYQHAIPKQTTLAHPRISLTYRFIKHIKQKQFS</sequence>
<dbReference type="PROSITE" id="PS51471">
    <property type="entry name" value="FE2OG_OXY"/>
    <property type="match status" value="1"/>
</dbReference>
<dbReference type="AlphaFoldDB" id="A0A290S868"/>
<dbReference type="InterPro" id="IPR005123">
    <property type="entry name" value="Oxoglu/Fe-dep_dioxygenase_dom"/>
</dbReference>
<dbReference type="GO" id="GO:0006307">
    <property type="term" value="P:DNA alkylation repair"/>
    <property type="evidence" value="ECO:0007669"/>
    <property type="project" value="InterPro"/>
</dbReference>
<dbReference type="PANTHER" id="PTHR31212:SF4">
    <property type="entry name" value="ALPHA-KETOGLUTARATE-DEPENDENT DIOXYGENASE ALKB HOMOLOG 3"/>
    <property type="match status" value="1"/>
</dbReference>
<dbReference type="Pfam" id="PF13532">
    <property type="entry name" value="2OG-FeII_Oxy_2"/>
    <property type="match status" value="1"/>
</dbReference>
<evidence type="ECO:0000313" key="2">
    <source>
        <dbReference type="EMBL" id="ATC87420.1"/>
    </source>
</evidence>
<dbReference type="RefSeq" id="WP_010555193.1">
    <property type="nucleotide sequence ID" value="NZ_CP011025.1"/>
</dbReference>
<dbReference type="OrthoDB" id="190276at2"/>
<dbReference type="InterPro" id="IPR027450">
    <property type="entry name" value="AlkB-like"/>
</dbReference>
<dbReference type="GO" id="GO:0051213">
    <property type="term" value="F:dioxygenase activity"/>
    <property type="evidence" value="ECO:0007669"/>
    <property type="project" value="InterPro"/>
</dbReference>
<accession>A0A290S868</accession>
<name>A0A290S868_9GAMM</name>
<dbReference type="Proteomes" id="UP000016505">
    <property type="component" value="Chromosome I"/>
</dbReference>
<proteinExistence type="predicted"/>
<evidence type="ECO:0000259" key="1">
    <source>
        <dbReference type="PROSITE" id="PS51471"/>
    </source>
</evidence>
<dbReference type="PANTHER" id="PTHR31212">
    <property type="entry name" value="ALPHA-KETOGLUTARATE-DEPENDENT DIOXYGENASE ALKB HOMOLOG 3"/>
    <property type="match status" value="1"/>
</dbReference>
<dbReference type="KEGG" id="part:PARC_a2993"/>
<feature type="domain" description="Fe2OG dioxygenase" evidence="1">
    <location>
        <begin position="98"/>
        <end position="195"/>
    </location>
</feature>
<dbReference type="SUPFAM" id="SSF51197">
    <property type="entry name" value="Clavaminate synthase-like"/>
    <property type="match status" value="1"/>
</dbReference>
<dbReference type="Gene3D" id="2.60.120.590">
    <property type="entry name" value="Alpha-ketoglutarate-dependent dioxygenase AlkB-like"/>
    <property type="match status" value="1"/>
</dbReference>
<reference evidence="2 3" key="1">
    <citation type="journal article" date="2012" name="J. Bacteriol.">
        <title>Genome sequences of type strains of seven species of the marine bacterium Pseudoalteromonas.</title>
        <authorList>
            <person name="Xie B.B."/>
            <person name="Shu Y.L."/>
            <person name="Qin Q.L."/>
            <person name="Rong J.C."/>
            <person name="Zhang X.Y."/>
            <person name="Chen X.L."/>
            <person name="Shi M."/>
            <person name="He H.L."/>
            <person name="Zhou B.C."/>
            <person name="Zhang Y.Z."/>
        </authorList>
    </citation>
    <scope>NUCLEOTIDE SEQUENCE [LARGE SCALE GENOMIC DNA]</scope>
    <source>
        <strain evidence="2 3">A 37-1-2</strain>
    </source>
</reference>
<dbReference type="InterPro" id="IPR032854">
    <property type="entry name" value="ALKBH3"/>
</dbReference>
<gene>
    <name evidence="2" type="ORF">PARC_a2993</name>
</gene>
<dbReference type="InterPro" id="IPR037151">
    <property type="entry name" value="AlkB-like_sf"/>
</dbReference>